<dbReference type="Pfam" id="PF04505">
    <property type="entry name" value="CD225"/>
    <property type="match status" value="1"/>
</dbReference>
<keyword evidence="7" id="KW-1185">Reference proteome</keyword>
<proteinExistence type="inferred from homology"/>
<sequence>MYPPSTQNPTMDFQGAYSNQIPMARNPIHAAPPANVSQTFPEPQTVVINTQSIAVMPTQPVCKDYMGCSIANLLCCCFPIGIAALIFSIKTRDDISRGDMITAASDSRTAFTLNMVALGLGLVANLVWISYTIYALDMYGSPDSSTPGSSTPYEYYG</sequence>
<evidence type="ECO:0000256" key="4">
    <source>
        <dbReference type="ARBA" id="ARBA00022989"/>
    </source>
</evidence>
<evidence type="ECO:0000256" key="1">
    <source>
        <dbReference type="ARBA" id="ARBA00004370"/>
    </source>
</evidence>
<keyword evidence="5 6" id="KW-0472">Membrane</keyword>
<dbReference type="RefSeq" id="XP_031762211.1">
    <property type="nucleotide sequence ID" value="XM_031906351.1"/>
</dbReference>
<dbReference type="AGR" id="Xenbase:XB-GENE-29098467"/>
<dbReference type="Xenbase" id="XB-GENE-29098467">
    <property type="gene designation" value="LOC116412303"/>
</dbReference>
<gene>
    <name evidence="8 9" type="primary">LOC116412303</name>
</gene>
<reference evidence="8" key="1">
    <citation type="submission" date="2025-08" db="UniProtKB">
        <authorList>
            <consortium name="RefSeq"/>
        </authorList>
    </citation>
    <scope>IDENTIFICATION</scope>
    <source>
        <strain evidence="8">Nigerian</strain>
        <tissue evidence="8">Liver and blood</tissue>
    </source>
</reference>
<comment type="similarity">
    <text evidence="2">Belongs to the CD225/Dispanin family.</text>
</comment>
<feature type="transmembrane region" description="Helical" evidence="6">
    <location>
        <begin position="110"/>
        <end position="134"/>
    </location>
</feature>
<dbReference type="GeneID" id="116412303"/>
<dbReference type="KEGG" id="xtr:116412303"/>
<keyword evidence="4 6" id="KW-1133">Transmembrane helix</keyword>
<dbReference type="PANTHER" id="PTHR14948:SF46">
    <property type="entry name" value="DISPANIN SUBFAMILY A MEMBER 2B-LIKE-RELATED"/>
    <property type="match status" value="1"/>
</dbReference>
<feature type="transmembrane region" description="Helical" evidence="6">
    <location>
        <begin position="70"/>
        <end position="89"/>
    </location>
</feature>
<dbReference type="InterPro" id="IPR007593">
    <property type="entry name" value="CD225/Dispanin_fam"/>
</dbReference>
<dbReference type="Proteomes" id="UP000008143">
    <property type="component" value="Chromosome 7"/>
</dbReference>
<dbReference type="PANTHER" id="PTHR14948">
    <property type="entry name" value="NG5"/>
    <property type="match status" value="1"/>
</dbReference>
<evidence type="ECO:0000256" key="5">
    <source>
        <dbReference type="ARBA" id="ARBA00023136"/>
    </source>
</evidence>
<evidence type="ECO:0000313" key="7">
    <source>
        <dbReference type="Proteomes" id="UP000008143"/>
    </source>
</evidence>
<evidence type="ECO:0000256" key="3">
    <source>
        <dbReference type="ARBA" id="ARBA00022692"/>
    </source>
</evidence>
<dbReference type="AlphaFoldDB" id="A0A8J1K0G1"/>
<accession>A0A8J1K0G1</accession>
<organism evidence="7 8">
    <name type="scientific">Xenopus tropicalis</name>
    <name type="common">Western clawed frog</name>
    <name type="synonym">Silurana tropicalis</name>
    <dbReference type="NCBI Taxonomy" id="8364"/>
    <lineage>
        <taxon>Eukaryota</taxon>
        <taxon>Metazoa</taxon>
        <taxon>Chordata</taxon>
        <taxon>Craniata</taxon>
        <taxon>Vertebrata</taxon>
        <taxon>Euteleostomi</taxon>
        <taxon>Amphibia</taxon>
        <taxon>Batrachia</taxon>
        <taxon>Anura</taxon>
        <taxon>Pipoidea</taxon>
        <taxon>Pipidae</taxon>
        <taxon>Xenopodinae</taxon>
        <taxon>Xenopus</taxon>
        <taxon>Silurana</taxon>
    </lineage>
</organism>
<dbReference type="OrthoDB" id="6083617at2759"/>
<comment type="subcellular location">
    <subcellularLocation>
        <location evidence="1">Membrane</location>
    </subcellularLocation>
</comment>
<dbReference type="OMA" id="KTPEMNE"/>
<keyword evidence="3 6" id="KW-0812">Transmembrane</keyword>
<name>A0A8J1K0G1_XENTR</name>
<evidence type="ECO:0000313" key="9">
    <source>
        <dbReference type="Xenbase" id="XB-GENE-29098467"/>
    </source>
</evidence>
<protein>
    <submittedName>
        <fullName evidence="8">Proline rich transmembrane protein 1B-like</fullName>
    </submittedName>
</protein>
<evidence type="ECO:0000313" key="8">
    <source>
        <dbReference type="RefSeq" id="XP_031762211.1"/>
    </source>
</evidence>
<dbReference type="GO" id="GO:0016020">
    <property type="term" value="C:membrane"/>
    <property type="evidence" value="ECO:0000318"/>
    <property type="project" value="GO_Central"/>
</dbReference>
<evidence type="ECO:0000256" key="6">
    <source>
        <dbReference type="SAM" id="Phobius"/>
    </source>
</evidence>
<evidence type="ECO:0000256" key="2">
    <source>
        <dbReference type="ARBA" id="ARBA00006843"/>
    </source>
</evidence>
<dbReference type="InterPro" id="IPR051423">
    <property type="entry name" value="CD225/Dispanin"/>
</dbReference>